<name>A0A6I0D9J8_BRUAN</name>
<reference evidence="1 2" key="1">
    <citation type="submission" date="2019-09" db="EMBL/GenBank/DDBJ databases">
        <title>Taxonomic organization of the family Brucellaceae based on a phylogenomic approach.</title>
        <authorList>
            <person name="Leclercq S."/>
            <person name="Cloeckaert A."/>
            <person name="Zygmunt M.S."/>
        </authorList>
    </citation>
    <scope>NUCLEOTIDE SEQUENCE [LARGE SCALE GENOMIC DNA]</scope>
    <source>
        <strain evidence="1 2">LMG 3313</strain>
    </source>
</reference>
<evidence type="ECO:0000313" key="1">
    <source>
        <dbReference type="EMBL" id="KAB2766546.1"/>
    </source>
</evidence>
<gene>
    <name evidence="1" type="ORF">F9L04_16900</name>
</gene>
<accession>A0A6I0D9J8</accession>
<dbReference type="EMBL" id="WBWS01000017">
    <property type="protein sequence ID" value="KAB2766546.1"/>
    <property type="molecule type" value="Genomic_DNA"/>
</dbReference>
<organism evidence="1 2">
    <name type="scientific">Brucella anthropi</name>
    <name type="common">Ochrobactrum anthropi</name>
    <dbReference type="NCBI Taxonomy" id="529"/>
    <lineage>
        <taxon>Bacteria</taxon>
        <taxon>Pseudomonadati</taxon>
        <taxon>Pseudomonadota</taxon>
        <taxon>Alphaproteobacteria</taxon>
        <taxon>Hyphomicrobiales</taxon>
        <taxon>Brucellaceae</taxon>
        <taxon>Brucella/Ochrobactrum group</taxon>
        <taxon>Brucella</taxon>
    </lineage>
</organism>
<protein>
    <submittedName>
        <fullName evidence="1">Uncharacterized protein</fullName>
    </submittedName>
</protein>
<dbReference type="AlphaFoldDB" id="A0A6I0D9J8"/>
<proteinExistence type="predicted"/>
<comment type="caution">
    <text evidence="1">The sequence shown here is derived from an EMBL/GenBank/DDBJ whole genome shotgun (WGS) entry which is preliminary data.</text>
</comment>
<dbReference type="Proteomes" id="UP000481876">
    <property type="component" value="Unassembled WGS sequence"/>
</dbReference>
<sequence>MYECLQLPFALELMQAFTDEISMAQYVGSISVLRRKPHIIALRKLSLLFFIGALLSACATYHSDRQIDDTLGPPGPIAKVPG</sequence>
<evidence type="ECO:0000313" key="2">
    <source>
        <dbReference type="Proteomes" id="UP000481876"/>
    </source>
</evidence>